<dbReference type="SMART" id="SM00028">
    <property type="entry name" value="TPR"/>
    <property type="match status" value="4"/>
</dbReference>
<feature type="domain" description="Protein kinase" evidence="12">
    <location>
        <begin position="10"/>
        <end position="271"/>
    </location>
</feature>
<protein>
    <recommendedName>
        <fullName evidence="1">non-specific serine/threonine protein kinase</fullName>
        <ecNumber evidence="1">2.7.11.1</ecNumber>
    </recommendedName>
</protein>
<dbReference type="RefSeq" id="WP_190833534.1">
    <property type="nucleotide sequence ID" value="NZ_CAWPPI010000078.1"/>
</dbReference>
<dbReference type="PROSITE" id="PS50005">
    <property type="entry name" value="TPR"/>
    <property type="match status" value="4"/>
</dbReference>
<dbReference type="SUPFAM" id="SSF48439">
    <property type="entry name" value="Protein prenylyltransferase"/>
    <property type="match status" value="1"/>
</dbReference>
<dbReference type="Gene3D" id="1.25.40.10">
    <property type="entry name" value="Tetratricopeptide repeat domain"/>
    <property type="match status" value="2"/>
</dbReference>
<dbReference type="InterPro" id="IPR017441">
    <property type="entry name" value="Protein_kinase_ATP_BS"/>
</dbReference>
<dbReference type="Pfam" id="PF13414">
    <property type="entry name" value="TPR_11"/>
    <property type="match status" value="2"/>
</dbReference>
<dbReference type="InterPro" id="IPR011009">
    <property type="entry name" value="Kinase-like_dom_sf"/>
</dbReference>
<evidence type="ECO:0000313" key="13">
    <source>
        <dbReference type="EMBL" id="MBD2775306.1"/>
    </source>
</evidence>
<feature type="transmembrane region" description="Helical" evidence="11">
    <location>
        <begin position="426"/>
        <end position="451"/>
    </location>
</feature>
<dbReference type="PANTHER" id="PTHR24363:SF0">
    <property type="entry name" value="SERINE_THREONINE KINASE LIKE DOMAIN CONTAINING 1"/>
    <property type="match status" value="1"/>
</dbReference>
<evidence type="ECO:0000256" key="6">
    <source>
        <dbReference type="ARBA" id="ARBA00022840"/>
    </source>
</evidence>
<feature type="binding site" evidence="10">
    <location>
        <position position="41"/>
    </location>
    <ligand>
        <name>ATP</name>
        <dbReference type="ChEBI" id="CHEBI:30616"/>
    </ligand>
</feature>
<dbReference type="PANTHER" id="PTHR24363">
    <property type="entry name" value="SERINE/THREONINE PROTEIN KINASE"/>
    <property type="match status" value="1"/>
</dbReference>
<reference evidence="13" key="1">
    <citation type="submission" date="2020-09" db="EMBL/GenBank/DDBJ databases">
        <title>Iningainema tapete sp. nov. (Scytonemataceae, Cyanobacteria) from greenhouses in central Florida (USA) produces two types of nodularin with biosynthetic potential for microcystin-LR and anabaenopeptins.</title>
        <authorList>
            <person name="Berthold D.E."/>
            <person name="Lefler F.W."/>
            <person name="Huang I.-S."/>
            <person name="Abdulla H."/>
            <person name="Zimba P.V."/>
            <person name="Laughinghouse H.D. IV."/>
        </authorList>
    </citation>
    <scope>NUCLEOTIDE SEQUENCE</scope>
    <source>
        <strain evidence="13">BLCCT55</strain>
    </source>
</reference>
<feature type="repeat" description="TPR" evidence="9">
    <location>
        <begin position="369"/>
        <end position="402"/>
    </location>
</feature>
<dbReference type="InterPro" id="IPR019734">
    <property type="entry name" value="TPR_rpt"/>
</dbReference>
<feature type="repeat" description="TPR" evidence="9">
    <location>
        <begin position="267"/>
        <end position="300"/>
    </location>
</feature>
<dbReference type="Gene3D" id="3.30.200.20">
    <property type="entry name" value="Phosphorylase Kinase, domain 1"/>
    <property type="match status" value="1"/>
</dbReference>
<dbReference type="InterPro" id="IPR011990">
    <property type="entry name" value="TPR-like_helical_dom_sf"/>
</dbReference>
<dbReference type="GO" id="GO:0004674">
    <property type="term" value="F:protein serine/threonine kinase activity"/>
    <property type="evidence" value="ECO:0007669"/>
    <property type="project" value="UniProtKB-KW"/>
</dbReference>
<keyword evidence="11" id="KW-0812">Transmembrane</keyword>
<keyword evidence="2" id="KW-0723">Serine/threonine-protein kinase</keyword>
<evidence type="ECO:0000256" key="9">
    <source>
        <dbReference type="PROSITE-ProRule" id="PRU00339"/>
    </source>
</evidence>
<evidence type="ECO:0000256" key="2">
    <source>
        <dbReference type="ARBA" id="ARBA00022527"/>
    </source>
</evidence>
<sequence length="456" mass="52775">MLGKILNNRYHIIDKLGGGWFGETYLAIDQWLDGDNLCVVKQLKPNIINKSTLRLFEQEAQVLFKLGSHDQIPKLLAHFQQDEEFYLVQEFIDGHNLTQEIKPGECWGETKVIELLQEILEVLDFVHQNNVIHRDIKPKNMMRRHDGKIVLIDFGGVKQLTAENSSTVSTYIVGTPGYMPQEQINNQAQLCSDIYAVGMLAISALTGWNPNELPTDPKTLQLLWRDKAQVSDRLAEILDHMVQFHFAQRYQSASEVLDAVNSLSLTSLDWYNRGQELYKLQSYEEAVIAFDQAIQIQPDYYQAWYNRGNALRGLKKNSQAIASYDQAIQIKRDLPEAWYSRGMVLYTWGRYDEAIESYDQAIQIKQDHPDTWYYRGMALYRIGRYILAIASFDQALSIEPDHQLAIANRKLAHKELRLRQSKLLKWLRLLLFVVLFSLVFLGFAALLYLIYKLSGY</sequence>
<keyword evidence="11" id="KW-1133">Transmembrane helix</keyword>
<comment type="catalytic activity">
    <reaction evidence="8">
        <text>L-seryl-[protein] + ATP = O-phospho-L-seryl-[protein] + ADP + H(+)</text>
        <dbReference type="Rhea" id="RHEA:17989"/>
        <dbReference type="Rhea" id="RHEA-COMP:9863"/>
        <dbReference type="Rhea" id="RHEA-COMP:11604"/>
        <dbReference type="ChEBI" id="CHEBI:15378"/>
        <dbReference type="ChEBI" id="CHEBI:29999"/>
        <dbReference type="ChEBI" id="CHEBI:30616"/>
        <dbReference type="ChEBI" id="CHEBI:83421"/>
        <dbReference type="ChEBI" id="CHEBI:456216"/>
        <dbReference type="EC" id="2.7.11.1"/>
    </reaction>
</comment>
<dbReference type="EMBL" id="JACXAE010000078">
    <property type="protein sequence ID" value="MBD2775306.1"/>
    <property type="molecule type" value="Genomic_DNA"/>
</dbReference>
<dbReference type="Proteomes" id="UP000629098">
    <property type="component" value="Unassembled WGS sequence"/>
</dbReference>
<evidence type="ECO:0000256" key="7">
    <source>
        <dbReference type="ARBA" id="ARBA00047899"/>
    </source>
</evidence>
<keyword evidence="11" id="KW-0472">Membrane</keyword>
<dbReference type="SMART" id="SM00220">
    <property type="entry name" value="S_TKc"/>
    <property type="match status" value="1"/>
</dbReference>
<keyword evidence="4 10" id="KW-0547">Nucleotide-binding</keyword>
<evidence type="ECO:0000256" key="1">
    <source>
        <dbReference type="ARBA" id="ARBA00012513"/>
    </source>
</evidence>
<evidence type="ECO:0000256" key="11">
    <source>
        <dbReference type="SAM" id="Phobius"/>
    </source>
</evidence>
<dbReference type="EC" id="2.7.11.1" evidence="1"/>
<dbReference type="CDD" id="cd14014">
    <property type="entry name" value="STKc_PknB_like"/>
    <property type="match status" value="1"/>
</dbReference>
<evidence type="ECO:0000256" key="3">
    <source>
        <dbReference type="ARBA" id="ARBA00022679"/>
    </source>
</evidence>
<evidence type="ECO:0000256" key="8">
    <source>
        <dbReference type="ARBA" id="ARBA00048679"/>
    </source>
</evidence>
<name>A0A8J7C8Y7_9CYAN</name>
<evidence type="ECO:0000259" key="12">
    <source>
        <dbReference type="PROSITE" id="PS50011"/>
    </source>
</evidence>
<dbReference type="GO" id="GO:0005524">
    <property type="term" value="F:ATP binding"/>
    <property type="evidence" value="ECO:0007669"/>
    <property type="project" value="UniProtKB-UniRule"/>
</dbReference>
<evidence type="ECO:0000256" key="5">
    <source>
        <dbReference type="ARBA" id="ARBA00022777"/>
    </source>
</evidence>
<keyword evidence="5" id="KW-0418">Kinase</keyword>
<comment type="caution">
    <text evidence="13">The sequence shown here is derived from an EMBL/GenBank/DDBJ whole genome shotgun (WGS) entry which is preliminary data.</text>
</comment>
<keyword evidence="14" id="KW-1185">Reference proteome</keyword>
<dbReference type="Pfam" id="PF00515">
    <property type="entry name" value="TPR_1"/>
    <property type="match status" value="1"/>
</dbReference>
<dbReference type="PROSITE" id="PS50293">
    <property type="entry name" value="TPR_REGION"/>
    <property type="match status" value="2"/>
</dbReference>
<dbReference type="Pfam" id="PF00069">
    <property type="entry name" value="Pkinase"/>
    <property type="match status" value="1"/>
</dbReference>
<dbReference type="PROSITE" id="PS50011">
    <property type="entry name" value="PROTEIN_KINASE_DOM"/>
    <property type="match status" value="1"/>
</dbReference>
<accession>A0A8J7C8Y7</accession>
<dbReference type="InterPro" id="IPR000719">
    <property type="entry name" value="Prot_kinase_dom"/>
</dbReference>
<evidence type="ECO:0000256" key="10">
    <source>
        <dbReference type="PROSITE-ProRule" id="PRU10141"/>
    </source>
</evidence>
<dbReference type="PROSITE" id="PS00107">
    <property type="entry name" value="PROTEIN_KINASE_ATP"/>
    <property type="match status" value="1"/>
</dbReference>
<gene>
    <name evidence="13" type="ORF">ICL16_25410</name>
</gene>
<keyword evidence="3" id="KW-0808">Transferase</keyword>
<dbReference type="Gene3D" id="1.10.510.10">
    <property type="entry name" value="Transferase(Phosphotransferase) domain 1"/>
    <property type="match status" value="1"/>
</dbReference>
<dbReference type="AlphaFoldDB" id="A0A8J7C8Y7"/>
<organism evidence="13 14">
    <name type="scientific">Iningainema tapete BLCC-T55</name>
    <dbReference type="NCBI Taxonomy" id="2748662"/>
    <lineage>
        <taxon>Bacteria</taxon>
        <taxon>Bacillati</taxon>
        <taxon>Cyanobacteriota</taxon>
        <taxon>Cyanophyceae</taxon>
        <taxon>Nostocales</taxon>
        <taxon>Scytonemataceae</taxon>
        <taxon>Iningainema tapete</taxon>
    </lineage>
</organism>
<feature type="repeat" description="TPR" evidence="9">
    <location>
        <begin position="301"/>
        <end position="334"/>
    </location>
</feature>
<evidence type="ECO:0000256" key="4">
    <source>
        <dbReference type="ARBA" id="ARBA00022741"/>
    </source>
</evidence>
<dbReference type="SUPFAM" id="SSF56112">
    <property type="entry name" value="Protein kinase-like (PK-like)"/>
    <property type="match status" value="1"/>
</dbReference>
<keyword evidence="9" id="KW-0802">TPR repeat</keyword>
<evidence type="ECO:0000313" key="14">
    <source>
        <dbReference type="Proteomes" id="UP000629098"/>
    </source>
</evidence>
<comment type="catalytic activity">
    <reaction evidence="7">
        <text>L-threonyl-[protein] + ATP = O-phospho-L-threonyl-[protein] + ADP + H(+)</text>
        <dbReference type="Rhea" id="RHEA:46608"/>
        <dbReference type="Rhea" id="RHEA-COMP:11060"/>
        <dbReference type="Rhea" id="RHEA-COMP:11605"/>
        <dbReference type="ChEBI" id="CHEBI:15378"/>
        <dbReference type="ChEBI" id="CHEBI:30013"/>
        <dbReference type="ChEBI" id="CHEBI:30616"/>
        <dbReference type="ChEBI" id="CHEBI:61977"/>
        <dbReference type="ChEBI" id="CHEBI:456216"/>
        <dbReference type="EC" id="2.7.11.1"/>
    </reaction>
</comment>
<feature type="repeat" description="TPR" evidence="9">
    <location>
        <begin position="335"/>
        <end position="368"/>
    </location>
</feature>
<proteinExistence type="predicted"/>
<keyword evidence="6 10" id="KW-0067">ATP-binding</keyword>